<name>Q0UZ80_PHANO</name>
<dbReference type="InterPro" id="IPR008942">
    <property type="entry name" value="ENTH_VHS"/>
</dbReference>
<dbReference type="AlphaFoldDB" id="Q0UZ80"/>
<sequence>MAFTEDSLKAKLSSLNETQEAISTVGQWILFHRRHAERIAQVWIQRMRESTPSKKLVLIYLANEITQTSKMRKKEEFLRAFEPILADATQIAYKGSPADTQNKIRRVVEVWRQRNIFNPAVQQEVREEA</sequence>
<dbReference type="SMART" id="SM00582">
    <property type="entry name" value="RPR"/>
    <property type="match status" value="1"/>
</dbReference>
<accession>Q0UZ80</accession>
<organism evidence="2 3">
    <name type="scientific">Phaeosphaeria nodorum (strain SN15 / ATCC MYA-4574 / FGSC 10173)</name>
    <name type="common">Glume blotch fungus</name>
    <name type="synonym">Parastagonospora nodorum</name>
    <dbReference type="NCBI Taxonomy" id="321614"/>
    <lineage>
        <taxon>Eukaryota</taxon>
        <taxon>Fungi</taxon>
        <taxon>Dikarya</taxon>
        <taxon>Ascomycota</taxon>
        <taxon>Pezizomycotina</taxon>
        <taxon>Dothideomycetes</taxon>
        <taxon>Pleosporomycetidae</taxon>
        <taxon>Pleosporales</taxon>
        <taxon>Pleosporineae</taxon>
        <taxon>Phaeosphaeriaceae</taxon>
        <taxon>Parastagonospora</taxon>
    </lineage>
</organism>
<dbReference type="PANTHER" id="PTHR12460:SF0">
    <property type="entry name" value="CID DOMAIN-CONTAINING PROTEIN-RELATED"/>
    <property type="match status" value="1"/>
</dbReference>
<proteinExistence type="predicted"/>
<dbReference type="InterPro" id="IPR006569">
    <property type="entry name" value="CID_dom"/>
</dbReference>
<protein>
    <recommendedName>
        <fullName evidence="1">CID domain-containing protein</fullName>
    </recommendedName>
</protein>
<dbReference type="Gene3D" id="1.25.40.90">
    <property type="match status" value="1"/>
</dbReference>
<dbReference type="Proteomes" id="UP000001055">
    <property type="component" value="Unassembled WGS sequence"/>
</dbReference>
<dbReference type="InParanoid" id="Q0UZ80"/>
<dbReference type="EMBL" id="CH445328">
    <property type="protein sequence ID" value="EAT89665.1"/>
    <property type="molecule type" value="Genomic_DNA"/>
</dbReference>
<dbReference type="HOGENOM" id="CLU_144992_0_0_1"/>
<dbReference type="CDD" id="cd17003">
    <property type="entry name" value="CID_Rtt103"/>
    <property type="match status" value="1"/>
</dbReference>
<dbReference type="VEuPathDB" id="FungiDB:JI435_029330"/>
<evidence type="ECO:0000313" key="2">
    <source>
        <dbReference type="EMBL" id="EAT89665.1"/>
    </source>
</evidence>
<dbReference type="KEGG" id="pno:SNOG_02934"/>
<evidence type="ECO:0000259" key="1">
    <source>
        <dbReference type="PROSITE" id="PS51391"/>
    </source>
</evidence>
<gene>
    <name evidence="2" type="ORF">SNOG_02934</name>
</gene>
<dbReference type="SUPFAM" id="SSF48464">
    <property type="entry name" value="ENTH/VHS domain"/>
    <property type="match status" value="1"/>
</dbReference>
<dbReference type="GO" id="GO:0031124">
    <property type="term" value="P:mRNA 3'-end processing"/>
    <property type="evidence" value="ECO:0007669"/>
    <property type="project" value="InterPro"/>
</dbReference>
<dbReference type="PROSITE" id="PS51391">
    <property type="entry name" value="CID"/>
    <property type="match status" value="1"/>
</dbReference>
<dbReference type="GeneID" id="5970385"/>
<dbReference type="RefSeq" id="XP_001793528.1">
    <property type="nucleotide sequence ID" value="XM_001793476.1"/>
</dbReference>
<dbReference type="InterPro" id="IPR047883">
    <property type="entry name" value="Rtt103-like_CID"/>
</dbReference>
<evidence type="ECO:0000313" key="3">
    <source>
        <dbReference type="Proteomes" id="UP000001055"/>
    </source>
</evidence>
<dbReference type="FunFam" id="1.25.40.90:FF:000030">
    <property type="entry name" value="DUF618 domain protein"/>
    <property type="match status" value="1"/>
</dbReference>
<dbReference type="Pfam" id="PF04818">
    <property type="entry name" value="CID"/>
    <property type="match status" value="1"/>
</dbReference>
<dbReference type="STRING" id="321614.Q0UZ80"/>
<dbReference type="eggNOG" id="KOG2669">
    <property type="taxonomic scope" value="Eukaryota"/>
</dbReference>
<dbReference type="OMA" id="HVCECAD"/>
<reference evidence="3" key="1">
    <citation type="journal article" date="2007" name="Plant Cell">
        <title>Dothideomycete-plant interactions illuminated by genome sequencing and EST analysis of the wheat pathogen Stagonospora nodorum.</title>
        <authorList>
            <person name="Hane J.K."/>
            <person name="Lowe R.G."/>
            <person name="Solomon P.S."/>
            <person name="Tan K.C."/>
            <person name="Schoch C.L."/>
            <person name="Spatafora J.W."/>
            <person name="Crous P.W."/>
            <person name="Kodira C."/>
            <person name="Birren B.W."/>
            <person name="Galagan J.E."/>
            <person name="Torriani S.F."/>
            <person name="McDonald B.A."/>
            <person name="Oliver R.P."/>
        </authorList>
    </citation>
    <scope>NUCLEOTIDE SEQUENCE [LARGE SCALE GENOMIC DNA]</scope>
    <source>
        <strain evidence="3">SN15 / ATCC MYA-4574 / FGSC 10173</strain>
    </source>
</reference>
<dbReference type="GO" id="GO:0099122">
    <property type="term" value="F:RNA polymerase II C-terminal domain binding"/>
    <property type="evidence" value="ECO:0007669"/>
    <property type="project" value="InterPro"/>
</dbReference>
<feature type="domain" description="CID" evidence="1">
    <location>
        <begin position="1"/>
        <end position="129"/>
    </location>
</feature>
<dbReference type="PANTHER" id="PTHR12460">
    <property type="entry name" value="CYCLIN-DEPENDENT KINASE INHIBITOR-RELATED PROTEIN"/>
    <property type="match status" value="1"/>
</dbReference>